<dbReference type="PROSITE" id="PS00081">
    <property type="entry name" value="LIPOXYGENASE_2"/>
    <property type="match status" value="1"/>
</dbReference>
<keyword evidence="16" id="KW-0413">Isomerase</keyword>
<organism evidence="16 17">
    <name type="scientific">Acipenser oxyrinchus oxyrinchus</name>
    <dbReference type="NCBI Taxonomy" id="40147"/>
    <lineage>
        <taxon>Eukaryota</taxon>
        <taxon>Metazoa</taxon>
        <taxon>Chordata</taxon>
        <taxon>Craniata</taxon>
        <taxon>Vertebrata</taxon>
        <taxon>Euteleostomi</taxon>
        <taxon>Actinopterygii</taxon>
        <taxon>Chondrostei</taxon>
        <taxon>Acipenseriformes</taxon>
        <taxon>Acipenseridae</taxon>
        <taxon>Acipenser</taxon>
    </lineage>
</organism>
<comment type="similarity">
    <text evidence="3">Belongs to the lipoxygenase family.</text>
</comment>
<dbReference type="InterPro" id="IPR001024">
    <property type="entry name" value="PLAT/LH2_dom"/>
</dbReference>
<dbReference type="InterPro" id="IPR036392">
    <property type="entry name" value="PLAT/LH2_dom_sf"/>
</dbReference>
<keyword evidence="6" id="KW-0223">Dioxygenase</keyword>
<dbReference type="InterPro" id="IPR001885">
    <property type="entry name" value="LipOase_mml"/>
</dbReference>
<evidence type="ECO:0000259" key="14">
    <source>
        <dbReference type="PROSITE" id="PS50095"/>
    </source>
</evidence>
<keyword evidence="9" id="KW-0443">Lipid metabolism</keyword>
<evidence type="ECO:0000256" key="4">
    <source>
        <dbReference type="ARBA" id="ARBA00022490"/>
    </source>
</evidence>
<dbReference type="InterPro" id="IPR020834">
    <property type="entry name" value="LipOase_CS"/>
</dbReference>
<dbReference type="PANTHER" id="PTHR11771">
    <property type="entry name" value="LIPOXYGENASE"/>
    <property type="match status" value="1"/>
</dbReference>
<evidence type="ECO:0000256" key="13">
    <source>
        <dbReference type="PROSITE-ProRule" id="PRU00152"/>
    </source>
</evidence>
<dbReference type="Gene3D" id="1.20.245.10">
    <property type="entry name" value="Lipoxygenase-1, Domain 5"/>
    <property type="match status" value="1"/>
</dbReference>
<feature type="binding site" evidence="11">
    <location>
        <position position="81"/>
    </location>
    <ligand>
        <name>Ca(2+)</name>
        <dbReference type="ChEBI" id="CHEBI:29108"/>
        <label>1</label>
    </ligand>
</feature>
<evidence type="ECO:0000256" key="12">
    <source>
        <dbReference type="PIRSR" id="PIRSR601885-3"/>
    </source>
</evidence>
<feature type="domain" description="PLAT" evidence="14">
    <location>
        <begin position="4"/>
        <end position="117"/>
    </location>
</feature>
<evidence type="ECO:0000256" key="1">
    <source>
        <dbReference type="ARBA" id="ARBA00004496"/>
    </source>
</evidence>
<evidence type="ECO:0000313" key="17">
    <source>
        <dbReference type="Proteomes" id="UP001230051"/>
    </source>
</evidence>
<feature type="binding site" evidence="11">
    <location>
        <position position="41"/>
    </location>
    <ligand>
        <name>Ca(2+)</name>
        <dbReference type="ChEBI" id="CHEBI:29108"/>
        <label>1</label>
    </ligand>
</feature>
<evidence type="ECO:0000259" key="15">
    <source>
        <dbReference type="PROSITE" id="PS51393"/>
    </source>
</evidence>
<feature type="binding site" evidence="10">
    <location>
        <position position="545"/>
    </location>
    <ligand>
        <name>Fe cation</name>
        <dbReference type="ChEBI" id="CHEBI:24875"/>
        <note>catalytic</note>
    </ligand>
</feature>
<feature type="binding site" evidence="11">
    <location>
        <position position="42"/>
    </location>
    <ligand>
        <name>Ca(2+)</name>
        <dbReference type="ChEBI" id="CHEBI:29108"/>
        <label>1</label>
    </ligand>
</feature>
<dbReference type="Gene3D" id="3.10.450.60">
    <property type="match status" value="1"/>
</dbReference>
<keyword evidence="5 10" id="KW-0479">Metal-binding</keyword>
<proteinExistence type="inferred from homology"/>
<comment type="cofactor">
    <cofactor evidence="10">
        <name>Fe cation</name>
        <dbReference type="ChEBI" id="CHEBI:24875"/>
    </cofactor>
    <text evidence="10">Binds 1 Fe cation per subunit.</text>
</comment>
<keyword evidence="17" id="KW-1185">Reference proteome</keyword>
<dbReference type="Pfam" id="PF00305">
    <property type="entry name" value="Lipoxygenase"/>
    <property type="match status" value="1"/>
</dbReference>
<dbReference type="PRINTS" id="PR00087">
    <property type="entry name" value="LIPOXYGENASE"/>
</dbReference>
<comment type="pathway">
    <text evidence="2">Lipid metabolism.</text>
</comment>
<evidence type="ECO:0000256" key="7">
    <source>
        <dbReference type="ARBA" id="ARBA00023002"/>
    </source>
</evidence>
<dbReference type="EMBL" id="JAGXEW010000029">
    <property type="protein sequence ID" value="KAK1155704.1"/>
    <property type="molecule type" value="Genomic_DNA"/>
</dbReference>
<evidence type="ECO:0000313" key="16">
    <source>
        <dbReference type="EMBL" id="KAK1155704.1"/>
    </source>
</evidence>
<dbReference type="PROSITE" id="PS51393">
    <property type="entry name" value="LIPOXYGENASE_3"/>
    <property type="match status" value="1"/>
</dbReference>
<evidence type="ECO:0000256" key="11">
    <source>
        <dbReference type="PIRSR" id="PIRSR601885-2"/>
    </source>
</evidence>
<keyword evidence="8 10" id="KW-0408">Iron</keyword>
<dbReference type="SMART" id="SM00308">
    <property type="entry name" value="LH2"/>
    <property type="match status" value="1"/>
</dbReference>
<dbReference type="InterPro" id="IPR000907">
    <property type="entry name" value="LipOase"/>
</dbReference>
<feature type="site" description="Essential for stabilizing binding to COTL1" evidence="12">
    <location>
        <position position="102"/>
    </location>
</feature>
<dbReference type="GO" id="GO:0005506">
    <property type="term" value="F:iron ion binding"/>
    <property type="evidence" value="ECO:0007669"/>
    <property type="project" value="InterPro"/>
</dbReference>
<dbReference type="Proteomes" id="UP001230051">
    <property type="component" value="Unassembled WGS sequence"/>
</dbReference>
<dbReference type="PROSITE" id="PS50095">
    <property type="entry name" value="PLAT"/>
    <property type="match status" value="1"/>
</dbReference>
<reference evidence="16" key="1">
    <citation type="submission" date="2022-02" db="EMBL/GenBank/DDBJ databases">
        <title>Atlantic sturgeon de novo genome assembly.</title>
        <authorList>
            <person name="Stock M."/>
            <person name="Klopp C."/>
            <person name="Guiguen Y."/>
            <person name="Cabau C."/>
            <person name="Parinello H."/>
            <person name="Santidrian Yebra-Pimentel E."/>
            <person name="Kuhl H."/>
            <person name="Dirks R.P."/>
            <person name="Guessner J."/>
            <person name="Wuertz S."/>
            <person name="Du K."/>
            <person name="Schartl M."/>
        </authorList>
    </citation>
    <scope>NUCLEOTIDE SEQUENCE</scope>
    <source>
        <strain evidence="16">STURGEONOMICS-FGT-2020</strain>
        <tissue evidence="16">Whole blood</tissue>
    </source>
</reference>
<gene>
    <name evidence="16" type="primary">ALOXE3</name>
    <name evidence="16" type="ORF">AOXY_G26522</name>
</gene>
<evidence type="ECO:0000256" key="9">
    <source>
        <dbReference type="ARBA" id="ARBA00023098"/>
    </source>
</evidence>
<keyword evidence="11" id="KW-0106">Calcium</keyword>
<feature type="binding site" evidence="10">
    <location>
        <position position="365"/>
    </location>
    <ligand>
        <name>Fe cation</name>
        <dbReference type="ChEBI" id="CHEBI:24875"/>
        <note>catalytic</note>
    </ligand>
</feature>
<comment type="caution">
    <text evidence="13">Lacks conserved residue(s) required for the propagation of feature annotation.</text>
</comment>
<feature type="binding site" evidence="10">
    <location>
        <position position="668"/>
    </location>
    <ligand>
        <name>Fe cation</name>
        <dbReference type="ChEBI" id="CHEBI:24875"/>
        <note>catalytic</note>
    </ligand>
</feature>
<feature type="binding site" evidence="11">
    <location>
        <position position="82"/>
    </location>
    <ligand>
        <name>Ca(2+)</name>
        <dbReference type="ChEBI" id="CHEBI:29108"/>
        <label>1</label>
    </ligand>
</feature>
<evidence type="ECO:0000256" key="6">
    <source>
        <dbReference type="ARBA" id="ARBA00022964"/>
    </source>
</evidence>
<keyword evidence="7" id="KW-0560">Oxidoreductase</keyword>
<comment type="caution">
    <text evidence="16">The sequence shown here is derived from an EMBL/GenBank/DDBJ whole genome shotgun (WGS) entry which is preliminary data.</text>
</comment>
<dbReference type="GO" id="GO:0016702">
    <property type="term" value="F:oxidoreductase activity, acting on single donors with incorporation of molecular oxygen, incorporation of two atoms of oxygen"/>
    <property type="evidence" value="ECO:0007669"/>
    <property type="project" value="InterPro"/>
</dbReference>
<dbReference type="GO" id="GO:0034440">
    <property type="term" value="P:lipid oxidation"/>
    <property type="evidence" value="ECO:0007669"/>
    <property type="project" value="InterPro"/>
</dbReference>
<sequence length="668" mass="76906">MGVYTYIVSVTTGDMFFAHTHDSVYITLIGTNSQSDKKRLDNWGPDFTKGSTHQYKIHCKERLGDILLIRLEKVNRSYRGDDWFCSKLDCDGEKSYFPCYRWVTGKECLELREGTAKKPNEDKLDILKENRQKELDIRRSLFRWTTYKEGILKCVDIQDPCKLPPEITFLFTKSTEFVFTGATALMKLKLLEWQDCTDSWTSMEQIEKFFNVNKTDKSVYVQRKWKEDDFFGYQYLNGTNPIMIKKCKQIPSNFPVTNFMVSGFLDKSSSLQKEMEKGNIFLVDYQLLDDIPANMIHGRTQYISAPLCLLYKDTHNQLKPIAIQLKQTADPENPIFLPNDKEEDWLLAKIFVRSADFNLFELVTHLLRTHLLAEVFCMATLRQLACVHPLYKLLIPHMRYTLQINIMARNTLVNKGGLFDKALSTGGNGMYKVLQKAQESMTYSSLCLPDDIKARGVEDIPCYYYRDDGLKLWAVINSFVQSLLKYYYPNDSDVLEDTELQGWINDIFCEGFLQREESGIPNSFSTVNELSKFLTMVIFTCSVQHSAVNSGQFDFSAWMPNASPTMQCPPPTKKGETTMQDILQSIADVSSTVDSLAAVRLLSTTSSDFVKLGDYPEKRFTEESPQKMIAQFQVDLKKIDNEIVHRNEGQEIGYTYMRPSLMENSVAI</sequence>
<dbReference type="SUPFAM" id="SSF48484">
    <property type="entry name" value="Lipoxigenase"/>
    <property type="match status" value="1"/>
</dbReference>
<evidence type="ECO:0000256" key="8">
    <source>
        <dbReference type="ARBA" id="ARBA00023004"/>
    </source>
</evidence>
<feature type="domain" description="Lipoxygenase" evidence="15">
    <location>
        <begin position="117"/>
        <end position="668"/>
    </location>
</feature>
<name>A0AAD8FWB6_ACIOX</name>
<keyword evidence="4" id="KW-0963">Cytoplasm</keyword>
<dbReference type="InterPro" id="IPR036226">
    <property type="entry name" value="LipOase_C_sf"/>
</dbReference>
<evidence type="ECO:0000256" key="10">
    <source>
        <dbReference type="PIRSR" id="PIRSR601885-1"/>
    </source>
</evidence>
<dbReference type="GO" id="GO:0016853">
    <property type="term" value="F:isomerase activity"/>
    <property type="evidence" value="ECO:0007669"/>
    <property type="project" value="UniProtKB-KW"/>
</dbReference>
<feature type="binding site" evidence="10">
    <location>
        <position position="370"/>
    </location>
    <ligand>
        <name>Fe cation</name>
        <dbReference type="ChEBI" id="CHEBI:24875"/>
        <note>catalytic</note>
    </ligand>
</feature>
<dbReference type="Gene3D" id="2.60.60.20">
    <property type="entry name" value="PLAT/LH2 domain"/>
    <property type="match status" value="1"/>
</dbReference>
<dbReference type="PRINTS" id="PR00467">
    <property type="entry name" value="MAMLPOXGNASE"/>
</dbReference>
<dbReference type="FunFam" id="1.20.245.10:FF:000001">
    <property type="entry name" value="Arachidonate 5-lipoxygenase a"/>
    <property type="match status" value="1"/>
</dbReference>
<protein>
    <submittedName>
        <fullName evidence="16">Hydroperoxide isomerase ALOXE3-like</fullName>
    </submittedName>
</protein>
<dbReference type="SUPFAM" id="SSF49723">
    <property type="entry name" value="Lipase/lipooxygenase domain (PLAT/LH2 domain)"/>
    <property type="match status" value="1"/>
</dbReference>
<evidence type="ECO:0000256" key="5">
    <source>
        <dbReference type="ARBA" id="ARBA00022723"/>
    </source>
</evidence>
<evidence type="ECO:0000256" key="2">
    <source>
        <dbReference type="ARBA" id="ARBA00005189"/>
    </source>
</evidence>
<accession>A0AAD8FWB6</accession>
<evidence type="ECO:0000256" key="3">
    <source>
        <dbReference type="ARBA" id="ARBA00009419"/>
    </source>
</evidence>
<dbReference type="AlphaFoldDB" id="A0AAD8FWB6"/>
<dbReference type="GO" id="GO:0005737">
    <property type="term" value="C:cytoplasm"/>
    <property type="evidence" value="ECO:0007669"/>
    <property type="project" value="UniProtKB-SubCell"/>
</dbReference>
<comment type="subcellular location">
    <subcellularLocation>
        <location evidence="1">Cytoplasm</location>
    </subcellularLocation>
</comment>
<dbReference type="InterPro" id="IPR013819">
    <property type="entry name" value="LipOase_C"/>
</dbReference>
<dbReference type="Pfam" id="PF01477">
    <property type="entry name" value="PLAT"/>
    <property type="match status" value="1"/>
</dbReference>